<name>A0ABS0NP61_9ACTN</name>
<dbReference type="Pfam" id="PF04248">
    <property type="entry name" value="NTP_transf_9"/>
    <property type="match status" value="1"/>
</dbReference>
<evidence type="ECO:0000313" key="3">
    <source>
        <dbReference type="EMBL" id="MBH5336987.1"/>
    </source>
</evidence>
<gene>
    <name evidence="3" type="ORF">IHE55_20355</name>
</gene>
<proteinExistence type="predicted"/>
<dbReference type="PANTHER" id="PTHR34310:SF8">
    <property type="entry name" value="CONSERVED PROTEIN"/>
    <property type="match status" value="1"/>
</dbReference>
<dbReference type="InterPro" id="IPR007361">
    <property type="entry name" value="DUF427"/>
</dbReference>
<reference evidence="3 4" key="1">
    <citation type="submission" date="2020-09" db="EMBL/GenBank/DDBJ databases">
        <title>Biosynthesis of the nuclear factor of activated T cells inhibitor NFAT-133 and its congeners in Streptomyces pactum.</title>
        <authorList>
            <person name="Zhou W."/>
            <person name="Posri P."/>
            <person name="Abugrain M.E."/>
            <person name="Weisberg A.J."/>
            <person name="Chang J.H."/>
            <person name="Mahmud T."/>
        </authorList>
    </citation>
    <scope>NUCLEOTIDE SEQUENCE [LARGE SCALE GENOMIC DNA]</scope>
    <source>
        <strain evidence="3 4">ATCC 27456</strain>
    </source>
</reference>
<dbReference type="Proteomes" id="UP000807371">
    <property type="component" value="Unassembled WGS sequence"/>
</dbReference>
<feature type="compositionally biased region" description="Low complexity" evidence="1">
    <location>
        <begin position="13"/>
        <end position="24"/>
    </location>
</feature>
<protein>
    <submittedName>
        <fullName evidence="3">DUF427 domain-containing protein</fullName>
    </submittedName>
</protein>
<dbReference type="InterPro" id="IPR038694">
    <property type="entry name" value="DUF427_sf"/>
</dbReference>
<accession>A0ABS0NP61</accession>
<evidence type="ECO:0000259" key="2">
    <source>
        <dbReference type="Pfam" id="PF04248"/>
    </source>
</evidence>
<sequence length="149" mass="16203">MAAHHPADPDAPQPRTGSTRTDGTGRAGRAHRVRVVPGTEHVRVEIAGRLVAESVRPLLVYETGLPVRYYLPAQDVDLSLFEPTTTHTVCPYKGTASYWSYTGGGEVRPDVVWSYRDPIPAVAALKDHLSFYDTVADITVRRPPGPATG</sequence>
<dbReference type="Gene3D" id="2.170.150.40">
    <property type="entry name" value="Domain of unknown function (DUF427)"/>
    <property type="match status" value="1"/>
</dbReference>
<feature type="region of interest" description="Disordered" evidence="1">
    <location>
        <begin position="1"/>
        <end position="32"/>
    </location>
</feature>
<evidence type="ECO:0000313" key="4">
    <source>
        <dbReference type="Proteomes" id="UP000807371"/>
    </source>
</evidence>
<evidence type="ECO:0000256" key="1">
    <source>
        <dbReference type="SAM" id="MobiDB-lite"/>
    </source>
</evidence>
<feature type="domain" description="DUF427" evidence="2">
    <location>
        <begin position="42"/>
        <end position="133"/>
    </location>
</feature>
<comment type="caution">
    <text evidence="3">The sequence shown here is derived from an EMBL/GenBank/DDBJ whole genome shotgun (WGS) entry which is preliminary data.</text>
</comment>
<dbReference type="PANTHER" id="PTHR34310">
    <property type="entry name" value="DUF427 DOMAIN PROTEIN (AFU_ORTHOLOGUE AFUA_3G02220)"/>
    <property type="match status" value="1"/>
</dbReference>
<keyword evidence="4" id="KW-1185">Reference proteome</keyword>
<organism evidence="3 4">
    <name type="scientific">Streptomyces pactum</name>
    <dbReference type="NCBI Taxonomy" id="68249"/>
    <lineage>
        <taxon>Bacteria</taxon>
        <taxon>Bacillati</taxon>
        <taxon>Actinomycetota</taxon>
        <taxon>Actinomycetes</taxon>
        <taxon>Kitasatosporales</taxon>
        <taxon>Streptomycetaceae</taxon>
        <taxon>Streptomyces</taxon>
    </lineage>
</organism>
<dbReference type="RefSeq" id="WP_197990325.1">
    <property type="nucleotide sequence ID" value="NZ_JACYXC010000001.1"/>
</dbReference>
<dbReference type="EMBL" id="JACYXC010000001">
    <property type="protein sequence ID" value="MBH5336987.1"/>
    <property type="molecule type" value="Genomic_DNA"/>
</dbReference>